<protein>
    <recommendedName>
        <fullName evidence="1">glutathione-specific gamma-glutamylcyclotransferase</fullName>
        <ecNumber evidence="1">4.3.2.7</ecNumber>
    </recommendedName>
</protein>
<dbReference type="GO" id="GO:0006751">
    <property type="term" value="P:glutathione catabolic process"/>
    <property type="evidence" value="ECO:0007669"/>
    <property type="project" value="InterPro"/>
</dbReference>
<dbReference type="OrthoDB" id="9795692at2"/>
<organism evidence="3 4">
    <name type="scientific">Dichotomicrobium thermohalophilum</name>
    <dbReference type="NCBI Taxonomy" id="933063"/>
    <lineage>
        <taxon>Bacteria</taxon>
        <taxon>Pseudomonadati</taxon>
        <taxon>Pseudomonadota</taxon>
        <taxon>Alphaproteobacteria</taxon>
        <taxon>Hyphomicrobiales</taxon>
        <taxon>Hyphomicrobiaceae</taxon>
        <taxon>Dichotomicrobium</taxon>
    </lineage>
</organism>
<dbReference type="CDD" id="cd06661">
    <property type="entry name" value="GGCT_like"/>
    <property type="match status" value="1"/>
</dbReference>
<dbReference type="EC" id="4.3.2.7" evidence="1"/>
<name>A0A397Q5Q9_9HYPH</name>
<dbReference type="AlphaFoldDB" id="A0A397Q5Q9"/>
<gene>
    <name evidence="3" type="ORF">BXY53_0867</name>
</gene>
<keyword evidence="4" id="KW-1185">Reference proteome</keyword>
<dbReference type="GO" id="GO:0061928">
    <property type="term" value="F:glutathione specific gamma-glutamylcyclotransferase activity"/>
    <property type="evidence" value="ECO:0007669"/>
    <property type="project" value="UniProtKB-EC"/>
</dbReference>
<proteinExistence type="predicted"/>
<evidence type="ECO:0000313" key="3">
    <source>
        <dbReference type="EMBL" id="RIA55789.1"/>
    </source>
</evidence>
<keyword evidence="2" id="KW-0456">Lyase</keyword>
<evidence type="ECO:0000256" key="1">
    <source>
        <dbReference type="ARBA" id="ARBA00012344"/>
    </source>
</evidence>
<dbReference type="InterPro" id="IPR006840">
    <property type="entry name" value="ChaC"/>
</dbReference>
<evidence type="ECO:0000313" key="4">
    <source>
        <dbReference type="Proteomes" id="UP000266273"/>
    </source>
</evidence>
<dbReference type="Proteomes" id="UP000266273">
    <property type="component" value="Unassembled WGS sequence"/>
</dbReference>
<dbReference type="Gene3D" id="3.10.490.10">
    <property type="entry name" value="Gamma-glutamyl cyclotransferase-like"/>
    <property type="match status" value="1"/>
</dbReference>
<sequence length="191" mass="21490">MRGEAPHSPLRGELWVFGYGSLMWRPGFAYEEAVPARMIGGRRQLCVYSVVHRGTRRRPGLVLGLEPGGSCDGMAFRVAPERAREVRAYLRAREQVTMVYREAAGILELDTEGAPRVRALCYMVDTAHPQYAGDLPLERQVHLVRRSHGRSGPNIDYVANTVRHLREAGIHDAPLERLVARLGLQRRLAQN</sequence>
<evidence type="ECO:0000256" key="2">
    <source>
        <dbReference type="ARBA" id="ARBA00023239"/>
    </source>
</evidence>
<dbReference type="RefSeq" id="WP_119060641.1">
    <property type="nucleotide sequence ID" value="NZ_QXDF01000001.1"/>
</dbReference>
<dbReference type="InterPro" id="IPR013024">
    <property type="entry name" value="GGCT-like"/>
</dbReference>
<dbReference type="PANTHER" id="PTHR12192">
    <property type="entry name" value="CATION TRANSPORT PROTEIN CHAC-RELATED"/>
    <property type="match status" value="1"/>
</dbReference>
<accession>A0A397Q5Q9</accession>
<dbReference type="GO" id="GO:0005737">
    <property type="term" value="C:cytoplasm"/>
    <property type="evidence" value="ECO:0007669"/>
    <property type="project" value="TreeGrafter"/>
</dbReference>
<dbReference type="SUPFAM" id="SSF110857">
    <property type="entry name" value="Gamma-glutamyl cyclotransferase-like"/>
    <property type="match status" value="1"/>
</dbReference>
<dbReference type="EMBL" id="QXDF01000001">
    <property type="protein sequence ID" value="RIA55789.1"/>
    <property type="molecule type" value="Genomic_DNA"/>
</dbReference>
<reference evidence="3 4" key="1">
    <citation type="submission" date="2018-08" db="EMBL/GenBank/DDBJ databases">
        <title>Genomic Encyclopedia of Archaeal and Bacterial Type Strains, Phase II (KMG-II): from individual species to whole genera.</title>
        <authorList>
            <person name="Goeker M."/>
        </authorList>
    </citation>
    <scope>NUCLEOTIDE SEQUENCE [LARGE SCALE GENOMIC DNA]</scope>
    <source>
        <strain evidence="3 4">DSM 5002</strain>
    </source>
</reference>
<dbReference type="Pfam" id="PF04752">
    <property type="entry name" value="ChaC"/>
    <property type="match status" value="1"/>
</dbReference>
<dbReference type="InterPro" id="IPR036568">
    <property type="entry name" value="GGCT-like_sf"/>
</dbReference>
<comment type="caution">
    <text evidence="3">The sequence shown here is derived from an EMBL/GenBank/DDBJ whole genome shotgun (WGS) entry which is preliminary data.</text>
</comment>
<dbReference type="PANTHER" id="PTHR12192:SF2">
    <property type="entry name" value="GLUTATHIONE-SPECIFIC GAMMA-GLUTAMYLCYCLOTRANSFERASE 2"/>
    <property type="match status" value="1"/>
</dbReference>